<dbReference type="Proteomes" id="UP000198341">
    <property type="component" value="Chromosome 11"/>
</dbReference>
<name>K8F138_9CHLO</name>
<evidence type="ECO:0000256" key="1">
    <source>
        <dbReference type="SAM" id="MobiDB-lite"/>
    </source>
</evidence>
<dbReference type="Pfam" id="PF10698">
    <property type="entry name" value="DUF2505"/>
    <property type="match status" value="1"/>
</dbReference>
<evidence type="ECO:0000313" key="3">
    <source>
        <dbReference type="Proteomes" id="UP000198341"/>
    </source>
</evidence>
<dbReference type="EMBL" id="FO082268">
    <property type="protein sequence ID" value="CCO18495.1"/>
    <property type="molecule type" value="Genomic_DNA"/>
</dbReference>
<accession>K8F138</accession>
<evidence type="ECO:0000313" key="2">
    <source>
        <dbReference type="EMBL" id="CCO18495.1"/>
    </source>
</evidence>
<protein>
    <submittedName>
        <fullName evidence="2">Uncharacterized protein</fullName>
    </submittedName>
</protein>
<feature type="region of interest" description="Disordered" evidence="1">
    <location>
        <begin position="207"/>
        <end position="235"/>
    </location>
</feature>
<dbReference type="RefSeq" id="XP_007510150.1">
    <property type="nucleotide sequence ID" value="XM_007510088.1"/>
</dbReference>
<gene>
    <name evidence="2" type="ordered locus">Bathy11g00340</name>
</gene>
<sequence>MGEGKEFGKRFTFESKLNCPATVFLVDKDTEDFREFHMKRVGTKEAETLRTGVELVDLDKNGEEKEKRFVTVVRTVPGIKLPMVVKPLLKGGHVEFVDTRSTSPNALDDFMKGKTKTHETMFRTVNNITKHAVVDGVISIIPITATTCKVVASGLCHVTLGSLGRLIENIIVNGIGKSYEQLPEICDEWLKHKRDVLKKGSAKKSAKVSKSKAKTEDNENDNDSESSFATASTEFNESAGSSQNQILDIDSFAAPLTPIFNSILSFSGFGGSSSNRDEEEEEDELDGDLEEMKKDISFEVVEQSIDASNANGLGGKKKVVKVERSMKKSSSGFTCCFASPAVES</sequence>
<dbReference type="AlphaFoldDB" id="K8F138"/>
<dbReference type="STRING" id="41875.K8F138"/>
<dbReference type="eggNOG" id="ENOG502SABR">
    <property type="taxonomic scope" value="Eukaryota"/>
</dbReference>
<dbReference type="GeneID" id="19012720"/>
<dbReference type="KEGG" id="bpg:Bathy11g00340"/>
<keyword evidence="3" id="KW-1185">Reference proteome</keyword>
<dbReference type="OrthoDB" id="498761at2759"/>
<reference evidence="2 3" key="1">
    <citation type="submission" date="2011-10" db="EMBL/GenBank/DDBJ databases">
        <authorList>
            <person name="Genoscope - CEA"/>
        </authorList>
    </citation>
    <scope>NUCLEOTIDE SEQUENCE [LARGE SCALE GENOMIC DNA]</scope>
    <source>
        <strain evidence="2 3">RCC 1105</strain>
    </source>
</reference>
<dbReference type="InterPro" id="IPR019639">
    <property type="entry name" value="DUF2505"/>
</dbReference>
<organism evidence="2 3">
    <name type="scientific">Bathycoccus prasinos</name>
    <dbReference type="NCBI Taxonomy" id="41875"/>
    <lineage>
        <taxon>Eukaryota</taxon>
        <taxon>Viridiplantae</taxon>
        <taxon>Chlorophyta</taxon>
        <taxon>Mamiellophyceae</taxon>
        <taxon>Mamiellales</taxon>
        <taxon>Bathycoccaceae</taxon>
        <taxon>Bathycoccus</taxon>
    </lineage>
</organism>
<proteinExistence type="predicted"/>